<protein>
    <submittedName>
        <fullName evidence="2">Uncharacterized protein</fullName>
    </submittedName>
</protein>
<name>L8X022_THACA</name>
<evidence type="ECO:0000313" key="3">
    <source>
        <dbReference type="Proteomes" id="UP000011668"/>
    </source>
</evidence>
<dbReference type="Proteomes" id="UP000011668">
    <property type="component" value="Unassembled WGS sequence"/>
</dbReference>
<keyword evidence="1" id="KW-1133">Transmembrane helix</keyword>
<organism evidence="2 3">
    <name type="scientific">Thanatephorus cucumeris (strain AG1-IA)</name>
    <name type="common">Rice sheath blight fungus</name>
    <name type="synonym">Rhizoctonia solani</name>
    <dbReference type="NCBI Taxonomy" id="983506"/>
    <lineage>
        <taxon>Eukaryota</taxon>
        <taxon>Fungi</taxon>
        <taxon>Dikarya</taxon>
        <taxon>Basidiomycota</taxon>
        <taxon>Agaricomycotina</taxon>
        <taxon>Agaricomycetes</taxon>
        <taxon>Cantharellales</taxon>
        <taxon>Ceratobasidiaceae</taxon>
        <taxon>Rhizoctonia</taxon>
        <taxon>Rhizoctonia solani AG-1</taxon>
    </lineage>
</organism>
<comment type="caution">
    <text evidence="2">The sequence shown here is derived from an EMBL/GenBank/DDBJ whole genome shotgun (WGS) entry which is preliminary data.</text>
</comment>
<gene>
    <name evidence="2" type="ORF">AG1IA_02299</name>
</gene>
<evidence type="ECO:0000313" key="2">
    <source>
        <dbReference type="EMBL" id="ELU43671.1"/>
    </source>
</evidence>
<keyword evidence="1" id="KW-0472">Membrane</keyword>
<keyword evidence="1" id="KW-0812">Transmembrane</keyword>
<dbReference type="EMBL" id="AFRT01000517">
    <property type="protein sequence ID" value="ELU43671.1"/>
    <property type="molecule type" value="Genomic_DNA"/>
</dbReference>
<proteinExistence type="predicted"/>
<feature type="transmembrane region" description="Helical" evidence="1">
    <location>
        <begin position="12"/>
        <end position="31"/>
    </location>
</feature>
<evidence type="ECO:0000256" key="1">
    <source>
        <dbReference type="SAM" id="Phobius"/>
    </source>
</evidence>
<keyword evidence="3" id="KW-1185">Reference proteome</keyword>
<accession>L8X022</accession>
<dbReference type="AlphaFoldDB" id="L8X022"/>
<dbReference type="HOGENOM" id="CLU_1548655_0_0_1"/>
<reference evidence="2 3" key="1">
    <citation type="journal article" date="2013" name="Nat. Commun.">
        <title>The evolution and pathogenic mechanisms of the rice sheath blight pathogen.</title>
        <authorList>
            <person name="Zheng A."/>
            <person name="Lin R."/>
            <person name="Xu L."/>
            <person name="Qin P."/>
            <person name="Tang C."/>
            <person name="Ai P."/>
            <person name="Zhang D."/>
            <person name="Liu Y."/>
            <person name="Sun Z."/>
            <person name="Feng H."/>
            <person name="Wang Y."/>
            <person name="Chen Y."/>
            <person name="Liang X."/>
            <person name="Fu R."/>
            <person name="Li Q."/>
            <person name="Zhang J."/>
            <person name="Yu X."/>
            <person name="Xie Z."/>
            <person name="Ding L."/>
            <person name="Guan P."/>
            <person name="Tang J."/>
            <person name="Liang Y."/>
            <person name="Wang S."/>
            <person name="Deng Q."/>
            <person name="Li S."/>
            <person name="Zhu J."/>
            <person name="Wang L."/>
            <person name="Liu H."/>
            <person name="Li P."/>
        </authorList>
    </citation>
    <scope>NUCLEOTIDE SEQUENCE [LARGE SCALE GENOMIC DNA]</scope>
    <source>
        <strain evidence="3">AG-1 IA</strain>
    </source>
</reference>
<sequence length="173" mass="19308">MESHGFCRREPGLGLFLGTVCYVSTIFIAPFECSIAPQPLLGGHRCCFQALLVRFTNRRRRSPVLLGIFFAFRCSRTVCMIFTDTFRQLGPRIWLVVGARLFGLATHPRCAPAQFVSRNPPASLSRITFLALYSRRTVGPPTCALLESTTVLGHVALRRAWLHYPPFPAALSP</sequence>